<gene>
    <name evidence="1" type="ORF">NDU88_013240</name>
</gene>
<keyword evidence="2" id="KW-1185">Reference proteome</keyword>
<proteinExistence type="predicted"/>
<dbReference type="EMBL" id="JANPWB010000010">
    <property type="protein sequence ID" value="KAJ1146989.1"/>
    <property type="molecule type" value="Genomic_DNA"/>
</dbReference>
<comment type="caution">
    <text evidence="1">The sequence shown here is derived from an EMBL/GenBank/DDBJ whole genome shotgun (WGS) entry which is preliminary data.</text>
</comment>
<sequence length="73" mass="7901">MLRVVCGEVRGPVPGSQSPPQAKREMLQPSTWHEKRVDGQNLSVTDLQGEVIMYGCRFEAGAGAVGREAGIVY</sequence>
<dbReference type="Proteomes" id="UP001066276">
    <property type="component" value="Chromosome 6"/>
</dbReference>
<dbReference type="AlphaFoldDB" id="A0AAV7R706"/>
<evidence type="ECO:0000313" key="2">
    <source>
        <dbReference type="Proteomes" id="UP001066276"/>
    </source>
</evidence>
<reference evidence="1" key="1">
    <citation type="journal article" date="2022" name="bioRxiv">
        <title>Sequencing and chromosome-scale assembly of the giantPleurodeles waltlgenome.</title>
        <authorList>
            <person name="Brown T."/>
            <person name="Elewa A."/>
            <person name="Iarovenko S."/>
            <person name="Subramanian E."/>
            <person name="Araus A.J."/>
            <person name="Petzold A."/>
            <person name="Susuki M."/>
            <person name="Suzuki K.-i.T."/>
            <person name="Hayashi T."/>
            <person name="Toyoda A."/>
            <person name="Oliveira C."/>
            <person name="Osipova E."/>
            <person name="Leigh N.D."/>
            <person name="Simon A."/>
            <person name="Yun M.H."/>
        </authorList>
    </citation>
    <scope>NUCLEOTIDE SEQUENCE</scope>
    <source>
        <strain evidence="1">20211129_DDA</strain>
        <tissue evidence="1">Liver</tissue>
    </source>
</reference>
<evidence type="ECO:0000313" key="1">
    <source>
        <dbReference type="EMBL" id="KAJ1146989.1"/>
    </source>
</evidence>
<protein>
    <submittedName>
        <fullName evidence="1">Uncharacterized protein</fullName>
    </submittedName>
</protein>
<accession>A0AAV7R706</accession>
<name>A0AAV7R706_PLEWA</name>
<organism evidence="1 2">
    <name type="scientific">Pleurodeles waltl</name>
    <name type="common">Iberian ribbed newt</name>
    <dbReference type="NCBI Taxonomy" id="8319"/>
    <lineage>
        <taxon>Eukaryota</taxon>
        <taxon>Metazoa</taxon>
        <taxon>Chordata</taxon>
        <taxon>Craniata</taxon>
        <taxon>Vertebrata</taxon>
        <taxon>Euteleostomi</taxon>
        <taxon>Amphibia</taxon>
        <taxon>Batrachia</taxon>
        <taxon>Caudata</taxon>
        <taxon>Salamandroidea</taxon>
        <taxon>Salamandridae</taxon>
        <taxon>Pleurodelinae</taxon>
        <taxon>Pleurodeles</taxon>
    </lineage>
</organism>